<accession>A0A1I1MT31</accession>
<proteinExistence type="predicted"/>
<dbReference type="InterPro" id="IPR023214">
    <property type="entry name" value="HAD_sf"/>
</dbReference>
<dbReference type="NCBIfam" id="TIGR01681">
    <property type="entry name" value="HAD-SF-IIIC"/>
    <property type="match status" value="1"/>
</dbReference>
<dbReference type="NCBIfam" id="TIGR01686">
    <property type="entry name" value="FkbH"/>
    <property type="match status" value="1"/>
</dbReference>
<dbReference type="SUPFAM" id="SSF55729">
    <property type="entry name" value="Acyl-CoA N-acyltransferases (Nat)"/>
    <property type="match status" value="1"/>
</dbReference>
<dbReference type="AlphaFoldDB" id="A0A1I1MT31"/>
<name>A0A1I1MT31_9ACTN</name>
<dbReference type="Gene3D" id="3.40.630.30">
    <property type="match status" value="1"/>
</dbReference>
<sequence length="356" mass="39483">MTSATLDTPAPAKPVQGRIKCIVWDLDHTLWDGILLEDPDVVPRPAVIEHIRRLDAMGVLHSIASRNDHETAMAALERFGLADMFLCPQIGWNPKSSSIRHIAERLNLGLDAFAFIDDQDFELAEVGHALPEVTCVHADDIDESLVRPEFRPRFVTDESAQRRAMYRSQLARDEVRSDFTGTDEEFLAGLDMTFTIAPAQREDLQRAEELTVRTNQLNSTGRTYSYDELDALRGSPGHLLLVASLTDRFGSYGKIGLALVEKGSPDWHLNMLLMSCRVMSRGVGTVLLGHLMERARDAGAGLLADFVETGRNRMMQITYAFSGFREVARDGSRVTLAADLSAVQPAPSYVRLEVTG</sequence>
<evidence type="ECO:0000313" key="2">
    <source>
        <dbReference type="Proteomes" id="UP000199207"/>
    </source>
</evidence>
<dbReference type="RefSeq" id="WP_093839377.1">
    <property type="nucleotide sequence ID" value="NZ_FOLM01000007.1"/>
</dbReference>
<dbReference type="OrthoDB" id="323926at2"/>
<organism evidence="1 2">
    <name type="scientific">Streptomyces aidingensis</name>
    <dbReference type="NCBI Taxonomy" id="910347"/>
    <lineage>
        <taxon>Bacteria</taxon>
        <taxon>Bacillati</taxon>
        <taxon>Actinomycetota</taxon>
        <taxon>Actinomycetes</taxon>
        <taxon>Kitasatosporales</taxon>
        <taxon>Streptomycetaceae</taxon>
        <taxon>Streptomyces</taxon>
    </lineage>
</organism>
<dbReference type="InterPro" id="IPR010037">
    <property type="entry name" value="FkbH_domain"/>
</dbReference>
<dbReference type="InterPro" id="IPR016181">
    <property type="entry name" value="Acyl_CoA_acyltransferase"/>
</dbReference>
<dbReference type="STRING" id="910347.SAMN05421773_10729"/>
<dbReference type="InterPro" id="IPR036412">
    <property type="entry name" value="HAD-like_sf"/>
</dbReference>
<gene>
    <name evidence="1" type="ORF">SAMN05421773_10729</name>
</gene>
<dbReference type="Proteomes" id="UP000199207">
    <property type="component" value="Unassembled WGS sequence"/>
</dbReference>
<dbReference type="EMBL" id="FOLM01000007">
    <property type="protein sequence ID" value="SFC88072.1"/>
    <property type="molecule type" value="Genomic_DNA"/>
</dbReference>
<dbReference type="SUPFAM" id="SSF56784">
    <property type="entry name" value="HAD-like"/>
    <property type="match status" value="1"/>
</dbReference>
<keyword evidence="2" id="KW-1185">Reference proteome</keyword>
<evidence type="ECO:0000313" key="1">
    <source>
        <dbReference type="EMBL" id="SFC88072.1"/>
    </source>
</evidence>
<dbReference type="Gene3D" id="3.40.50.1000">
    <property type="entry name" value="HAD superfamily/HAD-like"/>
    <property type="match status" value="1"/>
</dbReference>
<reference evidence="1 2" key="1">
    <citation type="submission" date="2016-10" db="EMBL/GenBank/DDBJ databases">
        <authorList>
            <person name="de Groot N.N."/>
        </authorList>
    </citation>
    <scope>NUCLEOTIDE SEQUENCE [LARGE SCALE GENOMIC DNA]</scope>
    <source>
        <strain evidence="1 2">CGMCC 4.5739</strain>
    </source>
</reference>
<dbReference type="InterPro" id="IPR010033">
    <property type="entry name" value="HAD_SF_ppase_IIIC"/>
</dbReference>
<protein>
    <submittedName>
        <fullName evidence="1">HAD-superfamily phosphatase, subfamily IIIC/FkbH-like domain-containing protein</fullName>
    </submittedName>
</protein>